<dbReference type="Proteomes" id="UP000325577">
    <property type="component" value="Linkage Group LG8"/>
</dbReference>
<organism evidence="1 2">
    <name type="scientific">Nyssa sinensis</name>
    <dbReference type="NCBI Taxonomy" id="561372"/>
    <lineage>
        <taxon>Eukaryota</taxon>
        <taxon>Viridiplantae</taxon>
        <taxon>Streptophyta</taxon>
        <taxon>Embryophyta</taxon>
        <taxon>Tracheophyta</taxon>
        <taxon>Spermatophyta</taxon>
        <taxon>Magnoliopsida</taxon>
        <taxon>eudicotyledons</taxon>
        <taxon>Gunneridae</taxon>
        <taxon>Pentapetalae</taxon>
        <taxon>asterids</taxon>
        <taxon>Cornales</taxon>
        <taxon>Nyssaceae</taxon>
        <taxon>Nyssa</taxon>
    </lineage>
</organism>
<evidence type="ECO:0000313" key="1">
    <source>
        <dbReference type="EMBL" id="KAA8517115.1"/>
    </source>
</evidence>
<dbReference type="EMBL" id="CM018051">
    <property type="protein sequence ID" value="KAA8517115.1"/>
    <property type="molecule type" value="Genomic_DNA"/>
</dbReference>
<keyword evidence="2" id="KW-1185">Reference proteome</keyword>
<name>A0A5J4ZF17_9ASTE</name>
<reference evidence="1 2" key="1">
    <citation type="submission" date="2019-09" db="EMBL/GenBank/DDBJ databases">
        <title>A chromosome-level genome assembly of the Chinese tupelo Nyssa sinensis.</title>
        <authorList>
            <person name="Yang X."/>
            <person name="Kang M."/>
            <person name="Yang Y."/>
            <person name="Xiong H."/>
            <person name="Wang M."/>
            <person name="Zhang Z."/>
            <person name="Wang Z."/>
            <person name="Wu H."/>
            <person name="Ma T."/>
            <person name="Liu J."/>
            <person name="Xi Z."/>
        </authorList>
    </citation>
    <scope>NUCLEOTIDE SEQUENCE [LARGE SCALE GENOMIC DNA]</scope>
    <source>
        <strain evidence="1">J267</strain>
        <tissue evidence="1">Leaf</tissue>
    </source>
</reference>
<accession>A0A5J4ZF17</accession>
<evidence type="ECO:0000313" key="2">
    <source>
        <dbReference type="Proteomes" id="UP000325577"/>
    </source>
</evidence>
<gene>
    <name evidence="1" type="ORF">F0562_017408</name>
</gene>
<dbReference type="AlphaFoldDB" id="A0A5J4ZF17"/>
<protein>
    <submittedName>
        <fullName evidence="1">Uncharacterized protein</fullName>
    </submittedName>
</protein>
<proteinExistence type="predicted"/>
<sequence length="133" mass="15142">MWMGHIRHSDIGYRLEGGDQVEVLVTTDDDLTKVRKCGVQLVYEQDANSSQSNDGLMIQHSFPTSQNVCFELEDMKRNDDESSGKLGQTKIKRVRFEDEGKPLSGLLESNCDARTYLAIFMNSRRPRWAVTVV</sequence>